<feature type="region of interest" description="Disordered" evidence="1">
    <location>
        <begin position="654"/>
        <end position="678"/>
    </location>
</feature>
<dbReference type="EMBL" id="JYDP01000034">
    <property type="protein sequence ID" value="KRZ13166.1"/>
    <property type="molecule type" value="Genomic_DNA"/>
</dbReference>
<dbReference type="Gene3D" id="1.20.1270.60">
    <property type="entry name" value="Arfaptin homology (AH) domain/BAR domain"/>
    <property type="match status" value="1"/>
</dbReference>
<evidence type="ECO:0000313" key="2">
    <source>
        <dbReference type="EMBL" id="KRZ13166.1"/>
    </source>
</evidence>
<dbReference type="InterPro" id="IPR027267">
    <property type="entry name" value="AH/BAR_dom_sf"/>
</dbReference>
<evidence type="ECO:0000313" key="3">
    <source>
        <dbReference type="Proteomes" id="UP000055024"/>
    </source>
</evidence>
<dbReference type="Proteomes" id="UP000055024">
    <property type="component" value="Unassembled WGS sequence"/>
</dbReference>
<dbReference type="AlphaFoldDB" id="A0A0V1HR12"/>
<protein>
    <submittedName>
        <fullName evidence="2">Uncharacterized protein</fullName>
    </submittedName>
</protein>
<keyword evidence="3" id="KW-1185">Reference proteome</keyword>
<proteinExistence type="predicted"/>
<organism evidence="2 3">
    <name type="scientific">Trichinella zimbabwensis</name>
    <dbReference type="NCBI Taxonomy" id="268475"/>
    <lineage>
        <taxon>Eukaryota</taxon>
        <taxon>Metazoa</taxon>
        <taxon>Ecdysozoa</taxon>
        <taxon>Nematoda</taxon>
        <taxon>Enoplea</taxon>
        <taxon>Dorylaimia</taxon>
        <taxon>Trichinellida</taxon>
        <taxon>Trichinellidae</taxon>
        <taxon>Trichinella</taxon>
    </lineage>
</organism>
<dbReference type="EMBL" id="JYDP01000034">
    <property type="protein sequence ID" value="KRZ13167.1"/>
    <property type="molecule type" value="Genomic_DNA"/>
</dbReference>
<sequence>LTMHCLKYAVKMDTINEKLCLHDELCKCLKDAIPMIQDLVSKSKHLSRQILVTKKLSSEFFRSLENVMEHLEASSGITDESFQRIFQWGRSLGSIMSNISEALMDVVDTTLTDKVEKLKLTVQQQKMDKKFIDVCSKRIRKNEKYARKLKKNKAKKSKSGVACFNENVEISLNHQMTTFKDYMSDLLDRKNKVRQDSCNSIKDSVYGIFEQLSLFNVALDGLEEGFSRSSKIPESVDCIANNEAFSVTEDNTVEDMENLEDPEIDERTYTINDEDFTFLRRDPFTGDVVFKECLTTRELIECNANNEAFSVNEESSVGTMENLEDTEIDERTYTINDEDFIFVRRDPFTGDVVFKECLTTRELIECNANNEAFSVNEESSVGTMENLEDTEIDERTYTINDEDFTFLRRDPFTGDVVYMECLTNGELIECYANNEAFSVNEESSVEAMENFEYPEFDEQKYRINDGDFSFRRKNPFKCVKMFMEYLKIINLKKCNANNETFSVIDESPVETMENFEYPEIDEKTYDEDSILAEVVQLERLIMYWKYLKMKKNHASFGDSGFQLLDPSLNESSELDGSVFIDDSWKTDNFSTWNYYEDRRTFSDIYENTRSDDIFKGYANDGSDFEGNGDCSLISSDPSTSIRLRDYKNDFSSELAMRSEMTRGENNSPFVTEEREGKD</sequence>
<dbReference type="SUPFAM" id="SSF103657">
    <property type="entry name" value="BAR/IMD domain-like"/>
    <property type="match status" value="1"/>
</dbReference>
<reference evidence="2 3" key="1">
    <citation type="submission" date="2015-01" db="EMBL/GenBank/DDBJ databases">
        <title>Evolution of Trichinella species and genotypes.</title>
        <authorList>
            <person name="Korhonen P.K."/>
            <person name="Edoardo P."/>
            <person name="Giuseppe L.R."/>
            <person name="Gasser R.B."/>
        </authorList>
    </citation>
    <scope>NUCLEOTIDE SEQUENCE [LARGE SCALE GENOMIC DNA]</scope>
    <source>
        <strain evidence="2">ISS1029</strain>
    </source>
</reference>
<comment type="caution">
    <text evidence="2">The sequence shown here is derived from an EMBL/GenBank/DDBJ whole genome shotgun (WGS) entry which is preliminary data.</text>
</comment>
<feature type="non-terminal residue" evidence="2">
    <location>
        <position position="1"/>
    </location>
</feature>
<name>A0A0V1HR12_9BILA</name>
<accession>A0A0V1HR12</accession>
<evidence type="ECO:0000256" key="1">
    <source>
        <dbReference type="SAM" id="MobiDB-lite"/>
    </source>
</evidence>
<gene>
    <name evidence="2" type="ORF">T11_7504</name>
</gene>
<dbReference type="OrthoDB" id="5917585at2759"/>